<keyword evidence="3 5" id="KW-1133">Transmembrane helix</keyword>
<evidence type="ECO:0000256" key="4">
    <source>
        <dbReference type="ARBA" id="ARBA00023136"/>
    </source>
</evidence>
<dbReference type="GO" id="GO:0007166">
    <property type="term" value="P:cell surface receptor signaling pathway"/>
    <property type="evidence" value="ECO:0007669"/>
    <property type="project" value="InterPro"/>
</dbReference>
<dbReference type="Proteomes" id="UP000887013">
    <property type="component" value="Unassembled WGS sequence"/>
</dbReference>
<dbReference type="GO" id="GO:0005886">
    <property type="term" value="C:plasma membrane"/>
    <property type="evidence" value="ECO:0007669"/>
    <property type="project" value="TreeGrafter"/>
</dbReference>
<dbReference type="Pfam" id="PF00002">
    <property type="entry name" value="7tm_2"/>
    <property type="match status" value="1"/>
</dbReference>
<dbReference type="InterPro" id="IPR050332">
    <property type="entry name" value="GPCR_2"/>
</dbReference>
<keyword evidence="8" id="KW-1185">Reference proteome</keyword>
<dbReference type="OrthoDB" id="16753at2759"/>
<dbReference type="PANTHER" id="PTHR45620">
    <property type="entry name" value="PDF RECEPTOR-LIKE PROTEIN-RELATED"/>
    <property type="match status" value="1"/>
</dbReference>
<feature type="transmembrane region" description="Helical" evidence="5">
    <location>
        <begin position="41"/>
        <end position="63"/>
    </location>
</feature>
<name>A0A8X6PKJ8_NEPPI</name>
<keyword evidence="7" id="KW-0675">Receptor</keyword>
<evidence type="ECO:0000256" key="2">
    <source>
        <dbReference type="ARBA" id="ARBA00022692"/>
    </source>
</evidence>
<keyword evidence="2 5" id="KW-0812">Transmembrane</keyword>
<dbReference type="GO" id="GO:0008528">
    <property type="term" value="F:G protein-coupled peptide receptor activity"/>
    <property type="evidence" value="ECO:0007669"/>
    <property type="project" value="TreeGrafter"/>
</dbReference>
<dbReference type="PANTHER" id="PTHR45620:SF42">
    <property type="entry name" value="G-PROTEIN COUPLED RECEPTOR SEB-2"/>
    <property type="match status" value="1"/>
</dbReference>
<keyword evidence="4 5" id="KW-0472">Membrane</keyword>
<evidence type="ECO:0000313" key="7">
    <source>
        <dbReference type="EMBL" id="GFT76211.1"/>
    </source>
</evidence>
<evidence type="ECO:0000256" key="1">
    <source>
        <dbReference type="ARBA" id="ARBA00004141"/>
    </source>
</evidence>
<evidence type="ECO:0000256" key="5">
    <source>
        <dbReference type="SAM" id="Phobius"/>
    </source>
</evidence>
<comment type="subcellular location">
    <subcellularLocation>
        <location evidence="1">Membrane</location>
        <topology evidence="1">Multi-pass membrane protein</topology>
    </subcellularLocation>
</comment>
<comment type="caution">
    <text evidence="7">The sequence shown here is derived from an EMBL/GenBank/DDBJ whole genome shotgun (WGS) entry which is preliminary data.</text>
</comment>
<evidence type="ECO:0000256" key="3">
    <source>
        <dbReference type="ARBA" id="ARBA00022989"/>
    </source>
</evidence>
<feature type="domain" description="G-protein coupled receptors family 2 profile 2" evidence="6">
    <location>
        <begin position="4"/>
        <end position="110"/>
    </location>
</feature>
<dbReference type="PROSITE" id="PS50261">
    <property type="entry name" value="G_PROTEIN_RECEP_F2_4"/>
    <property type="match status" value="1"/>
</dbReference>
<gene>
    <name evidence="7" type="primary">calcrla_1</name>
    <name evidence="7" type="ORF">NPIL_569281</name>
</gene>
<dbReference type="EMBL" id="BMAW01022096">
    <property type="protein sequence ID" value="GFT76211.1"/>
    <property type="molecule type" value="Genomic_DNA"/>
</dbReference>
<sequence>MRRLQYFHLVTYAISMLFLIPALFIFVIYKQLQVYRITMHKHLFTALLLNALTCIIFKSFIILEQLDLPSDRGDTVLEENGIGCKVLCVITKYTRMTTYMWMFCEGFYLHEVEETVIRRVTMFMRTSATFTLPQNAGVKMLALFHTRAGRFVTARHDLNKQSETQRRRRTVRSG</sequence>
<reference evidence="7" key="1">
    <citation type="submission" date="2020-08" db="EMBL/GenBank/DDBJ databases">
        <title>Multicomponent nature underlies the extraordinary mechanical properties of spider dragline silk.</title>
        <authorList>
            <person name="Kono N."/>
            <person name="Nakamura H."/>
            <person name="Mori M."/>
            <person name="Yoshida Y."/>
            <person name="Ohtoshi R."/>
            <person name="Malay A.D."/>
            <person name="Moran D.A.P."/>
            <person name="Tomita M."/>
            <person name="Numata K."/>
            <person name="Arakawa K."/>
        </authorList>
    </citation>
    <scope>NUCLEOTIDE SEQUENCE</scope>
</reference>
<dbReference type="AlphaFoldDB" id="A0A8X6PKJ8"/>
<organism evidence="7 8">
    <name type="scientific">Nephila pilipes</name>
    <name type="common">Giant wood spider</name>
    <name type="synonym">Nephila maculata</name>
    <dbReference type="NCBI Taxonomy" id="299642"/>
    <lineage>
        <taxon>Eukaryota</taxon>
        <taxon>Metazoa</taxon>
        <taxon>Ecdysozoa</taxon>
        <taxon>Arthropoda</taxon>
        <taxon>Chelicerata</taxon>
        <taxon>Arachnida</taxon>
        <taxon>Araneae</taxon>
        <taxon>Araneomorphae</taxon>
        <taxon>Entelegynae</taxon>
        <taxon>Araneoidea</taxon>
        <taxon>Nephilidae</taxon>
        <taxon>Nephila</taxon>
    </lineage>
</organism>
<protein>
    <submittedName>
        <fullName evidence="7">Calcitonin gene-related peptide type 1 receptor</fullName>
    </submittedName>
</protein>
<accession>A0A8X6PKJ8</accession>
<feature type="transmembrane region" description="Helical" evidence="5">
    <location>
        <begin position="6"/>
        <end position="29"/>
    </location>
</feature>
<dbReference type="InterPro" id="IPR017981">
    <property type="entry name" value="GPCR_2-like_7TM"/>
</dbReference>
<dbReference type="Gene3D" id="1.20.1070.10">
    <property type="entry name" value="Rhodopsin 7-helix transmembrane proteins"/>
    <property type="match status" value="1"/>
</dbReference>
<dbReference type="PRINTS" id="PR00249">
    <property type="entry name" value="GPCRSECRETIN"/>
</dbReference>
<evidence type="ECO:0000259" key="6">
    <source>
        <dbReference type="PROSITE" id="PS50261"/>
    </source>
</evidence>
<evidence type="ECO:0000313" key="8">
    <source>
        <dbReference type="Proteomes" id="UP000887013"/>
    </source>
</evidence>
<proteinExistence type="predicted"/>
<dbReference type="InterPro" id="IPR000832">
    <property type="entry name" value="GPCR_2_secretin-like"/>
</dbReference>
<dbReference type="GO" id="GO:0007188">
    <property type="term" value="P:adenylate cyclase-modulating G protein-coupled receptor signaling pathway"/>
    <property type="evidence" value="ECO:0007669"/>
    <property type="project" value="TreeGrafter"/>
</dbReference>